<dbReference type="Proteomes" id="UP000887580">
    <property type="component" value="Unplaced"/>
</dbReference>
<name>A0AC35FFU7_9BILA</name>
<evidence type="ECO:0000313" key="2">
    <source>
        <dbReference type="WBParaSite" id="PS1159_v2.g16886.t1"/>
    </source>
</evidence>
<reference evidence="2" key="1">
    <citation type="submission" date="2022-11" db="UniProtKB">
        <authorList>
            <consortium name="WormBaseParasite"/>
        </authorList>
    </citation>
    <scope>IDENTIFICATION</scope>
</reference>
<protein>
    <submittedName>
        <fullName evidence="2">Uncharacterized protein</fullName>
    </submittedName>
</protein>
<organism evidence="1 2">
    <name type="scientific">Panagrolaimus sp. PS1159</name>
    <dbReference type="NCBI Taxonomy" id="55785"/>
    <lineage>
        <taxon>Eukaryota</taxon>
        <taxon>Metazoa</taxon>
        <taxon>Ecdysozoa</taxon>
        <taxon>Nematoda</taxon>
        <taxon>Chromadorea</taxon>
        <taxon>Rhabditida</taxon>
        <taxon>Tylenchina</taxon>
        <taxon>Panagrolaimomorpha</taxon>
        <taxon>Panagrolaimoidea</taxon>
        <taxon>Panagrolaimidae</taxon>
        <taxon>Panagrolaimus</taxon>
    </lineage>
</organism>
<proteinExistence type="predicted"/>
<sequence>MGYVKLGFSIANFITTVVLIILNFWRSSPELVNKLNKPVILISSITLFFAFMPGFVIDIVNRLLGINAPDYIGDTNLTCLGISHALSAHLYYRVYKKHLMQGLTASKVLTPSDRTAPSVTMIPVT</sequence>
<dbReference type="WBParaSite" id="PS1159_v2.g16886.t1">
    <property type="protein sequence ID" value="PS1159_v2.g16886.t1"/>
    <property type="gene ID" value="PS1159_v2.g16886"/>
</dbReference>
<evidence type="ECO:0000313" key="1">
    <source>
        <dbReference type="Proteomes" id="UP000887580"/>
    </source>
</evidence>
<accession>A0AC35FFU7</accession>